<dbReference type="InterPro" id="IPR013149">
    <property type="entry name" value="ADH-like_C"/>
</dbReference>
<reference evidence="10" key="2">
    <citation type="submission" date="2020-04" db="EMBL/GenBank/DDBJ databases">
        <authorList>
            <consortium name="NCBI Genome Project"/>
        </authorList>
    </citation>
    <scope>NUCLEOTIDE SEQUENCE</scope>
    <source>
        <strain evidence="10">CBS 304.34</strain>
    </source>
</reference>
<evidence type="ECO:0000256" key="4">
    <source>
        <dbReference type="ARBA" id="ARBA00022833"/>
    </source>
</evidence>
<sequence>MAHEIPSRHRGLVIESVQKDLSGVHVKSLPTPQVETGSTIVRILAAGVISYQRQIYDGTRDYPFPKPMVGGYSAIGRVVAVGRDAVSLQPNQLVYVDCVIRGRDDPEAMFLSAISDGVNASSARLMKDVWRDGVFAEFAKFPLESCVPLDEARLCQGLGYDVKDLVYMSYLLVPFGGLRDIRVEPGETVVVCPATGGFGGAGVQVAVAMGARVIAMGRNEQELARLKAHVVEGTPGAAIETVKMTGDEDKDTAALQAFGLIDAVLSLVPQSVGQSPHLNSAIMALRRKGRISLMGALDVGPIPSFHIVAKDITIKGKLMYEREDMRLFVKMLEGGRFSRSPNFVDLKTFPLDDWKTALDIAAEYTGIARLVAITP</sequence>
<dbReference type="RefSeq" id="XP_033581598.1">
    <property type="nucleotide sequence ID" value="XM_033715085.1"/>
</dbReference>
<organism evidence="8">
    <name type="scientific">Mytilinidion resinicola</name>
    <dbReference type="NCBI Taxonomy" id="574789"/>
    <lineage>
        <taxon>Eukaryota</taxon>
        <taxon>Fungi</taxon>
        <taxon>Dikarya</taxon>
        <taxon>Ascomycota</taxon>
        <taxon>Pezizomycotina</taxon>
        <taxon>Dothideomycetes</taxon>
        <taxon>Pleosporomycetidae</taxon>
        <taxon>Mytilinidiales</taxon>
        <taxon>Mytilinidiaceae</taxon>
        <taxon>Mytilinidion</taxon>
    </lineage>
</organism>
<name>A0A6A6Z2Y5_9PEZI</name>
<keyword evidence="4" id="KW-0862">Zinc</keyword>
<dbReference type="InterPro" id="IPR013154">
    <property type="entry name" value="ADH-like_N"/>
</dbReference>
<reference evidence="8 10" key="1">
    <citation type="journal article" date="2020" name="Stud. Mycol.">
        <title>101 Dothideomycetes genomes: a test case for predicting lifestyles and emergence of pathogens.</title>
        <authorList>
            <person name="Haridas S."/>
            <person name="Albert R."/>
            <person name="Binder M."/>
            <person name="Bloem J."/>
            <person name="Labutti K."/>
            <person name="Salamov A."/>
            <person name="Andreopoulos B."/>
            <person name="Baker S."/>
            <person name="Barry K."/>
            <person name="Bills G."/>
            <person name="Bluhm B."/>
            <person name="Cannon C."/>
            <person name="Castanera R."/>
            <person name="Culley D."/>
            <person name="Daum C."/>
            <person name="Ezra D."/>
            <person name="Gonzalez J."/>
            <person name="Henrissat B."/>
            <person name="Kuo A."/>
            <person name="Liang C."/>
            <person name="Lipzen A."/>
            <person name="Lutzoni F."/>
            <person name="Magnuson J."/>
            <person name="Mondo S."/>
            <person name="Nolan M."/>
            <person name="Ohm R."/>
            <person name="Pangilinan J."/>
            <person name="Park H.-J."/>
            <person name="Ramirez L."/>
            <person name="Alfaro M."/>
            <person name="Sun H."/>
            <person name="Tritt A."/>
            <person name="Yoshinaga Y."/>
            <person name="Zwiers L.-H."/>
            <person name="Turgeon B."/>
            <person name="Goodwin S."/>
            <person name="Spatafora J."/>
            <person name="Crous P."/>
            <person name="Grigoriev I."/>
        </authorList>
    </citation>
    <scope>NUCLEOTIDE SEQUENCE</scope>
    <source>
        <strain evidence="8 10">CBS 304.34</strain>
    </source>
</reference>
<keyword evidence="5" id="KW-0560">Oxidoreductase</keyword>
<dbReference type="InterPro" id="IPR011032">
    <property type="entry name" value="GroES-like_sf"/>
</dbReference>
<feature type="domain" description="Alcohol dehydrogenase-like C-terminal" evidence="6">
    <location>
        <begin position="198"/>
        <end position="332"/>
    </location>
</feature>
<dbReference type="Pfam" id="PF08240">
    <property type="entry name" value="ADH_N"/>
    <property type="match status" value="1"/>
</dbReference>
<keyword evidence="9" id="KW-1185">Reference proteome</keyword>
<evidence type="ECO:0000259" key="6">
    <source>
        <dbReference type="Pfam" id="PF00107"/>
    </source>
</evidence>
<evidence type="ECO:0000256" key="3">
    <source>
        <dbReference type="ARBA" id="ARBA00022723"/>
    </source>
</evidence>
<dbReference type="InterPro" id="IPR036291">
    <property type="entry name" value="NAD(P)-bd_dom_sf"/>
</dbReference>
<dbReference type="Gene3D" id="3.40.50.720">
    <property type="entry name" value="NAD(P)-binding Rossmann-like Domain"/>
    <property type="match status" value="1"/>
</dbReference>
<dbReference type="CDD" id="cd05188">
    <property type="entry name" value="MDR"/>
    <property type="match status" value="1"/>
</dbReference>
<dbReference type="OrthoDB" id="5407715at2759"/>
<dbReference type="Proteomes" id="UP000504636">
    <property type="component" value="Unplaced"/>
</dbReference>
<evidence type="ECO:0000313" key="8">
    <source>
        <dbReference type="EMBL" id="KAF2814634.1"/>
    </source>
</evidence>
<proteinExistence type="inferred from homology"/>
<dbReference type="GO" id="GO:0016491">
    <property type="term" value="F:oxidoreductase activity"/>
    <property type="evidence" value="ECO:0007669"/>
    <property type="project" value="UniProtKB-KW"/>
</dbReference>
<dbReference type="GO" id="GO:0046872">
    <property type="term" value="F:metal ion binding"/>
    <property type="evidence" value="ECO:0007669"/>
    <property type="project" value="UniProtKB-KW"/>
</dbReference>
<keyword evidence="3" id="KW-0479">Metal-binding</keyword>
<dbReference type="SUPFAM" id="SSF50129">
    <property type="entry name" value="GroES-like"/>
    <property type="match status" value="1"/>
</dbReference>
<evidence type="ECO:0000256" key="2">
    <source>
        <dbReference type="ARBA" id="ARBA00008072"/>
    </source>
</evidence>
<dbReference type="PANTHER" id="PTHR43350">
    <property type="entry name" value="NAD-DEPENDENT ALCOHOL DEHYDROGENASE"/>
    <property type="match status" value="1"/>
</dbReference>
<comment type="similarity">
    <text evidence="2">Belongs to the zinc-containing alcohol dehydrogenase family.</text>
</comment>
<evidence type="ECO:0000313" key="9">
    <source>
        <dbReference type="Proteomes" id="UP000504636"/>
    </source>
</evidence>
<feature type="domain" description="Alcohol dehydrogenase-like N-terminal" evidence="7">
    <location>
        <begin position="37"/>
        <end position="150"/>
    </location>
</feature>
<reference evidence="10" key="3">
    <citation type="submission" date="2025-04" db="UniProtKB">
        <authorList>
            <consortium name="RefSeq"/>
        </authorList>
    </citation>
    <scope>IDENTIFICATION</scope>
    <source>
        <strain evidence="10">CBS 304.34</strain>
    </source>
</reference>
<evidence type="ECO:0000259" key="7">
    <source>
        <dbReference type="Pfam" id="PF08240"/>
    </source>
</evidence>
<comment type="cofactor">
    <cofactor evidence="1">
        <name>Zn(2+)</name>
        <dbReference type="ChEBI" id="CHEBI:29105"/>
    </cofactor>
</comment>
<dbReference type="EMBL" id="MU003694">
    <property type="protein sequence ID" value="KAF2814634.1"/>
    <property type="molecule type" value="Genomic_DNA"/>
</dbReference>
<protein>
    <submittedName>
        <fullName evidence="8 10">NAD(P)-binding protein</fullName>
    </submittedName>
</protein>
<dbReference type="GeneID" id="54455978"/>
<evidence type="ECO:0000313" key="10">
    <source>
        <dbReference type="RefSeq" id="XP_033581598.1"/>
    </source>
</evidence>
<dbReference type="Gene3D" id="3.90.180.10">
    <property type="entry name" value="Medium-chain alcohol dehydrogenases, catalytic domain"/>
    <property type="match status" value="1"/>
</dbReference>
<evidence type="ECO:0000256" key="5">
    <source>
        <dbReference type="ARBA" id="ARBA00023002"/>
    </source>
</evidence>
<evidence type="ECO:0000256" key="1">
    <source>
        <dbReference type="ARBA" id="ARBA00001947"/>
    </source>
</evidence>
<dbReference type="Pfam" id="PF00107">
    <property type="entry name" value="ADH_zinc_N"/>
    <property type="match status" value="1"/>
</dbReference>
<dbReference type="AlphaFoldDB" id="A0A6A6Z2Y5"/>
<accession>A0A6A6Z2Y5</accession>
<gene>
    <name evidence="8 10" type="ORF">BDZ99DRAFT_377927</name>
</gene>
<dbReference type="SUPFAM" id="SSF51735">
    <property type="entry name" value="NAD(P)-binding Rossmann-fold domains"/>
    <property type="match status" value="1"/>
</dbReference>
<dbReference type="PANTHER" id="PTHR43350:SF17">
    <property type="entry name" value="NAD-DEPENDENT ALCOHOL DEHYDROGENASE"/>
    <property type="match status" value="1"/>
</dbReference>